<name>A0ABV2YB75_9ACTN</name>
<reference evidence="1 2" key="1">
    <citation type="submission" date="2024-06" db="EMBL/GenBank/DDBJ databases">
        <title>The Natural Products Discovery Center: Release of the First 8490 Sequenced Strains for Exploring Actinobacteria Biosynthetic Diversity.</title>
        <authorList>
            <person name="Kalkreuter E."/>
            <person name="Kautsar S.A."/>
            <person name="Yang D."/>
            <person name="Bader C.D."/>
            <person name="Teijaro C.N."/>
            <person name="Fluegel L."/>
            <person name="Davis C.M."/>
            <person name="Simpson J.R."/>
            <person name="Lauterbach L."/>
            <person name="Steele A.D."/>
            <person name="Gui C."/>
            <person name="Meng S."/>
            <person name="Li G."/>
            <person name="Viehrig K."/>
            <person name="Ye F."/>
            <person name="Su P."/>
            <person name="Kiefer A.F."/>
            <person name="Nichols A."/>
            <person name="Cepeda A.J."/>
            <person name="Yan W."/>
            <person name="Fan B."/>
            <person name="Jiang Y."/>
            <person name="Adhikari A."/>
            <person name="Zheng C.-J."/>
            <person name="Schuster L."/>
            <person name="Cowan T.M."/>
            <person name="Smanski M.J."/>
            <person name="Chevrette M.G."/>
            <person name="De Carvalho L.P.S."/>
            <person name="Shen B."/>
        </authorList>
    </citation>
    <scope>NUCLEOTIDE SEQUENCE [LARGE SCALE GENOMIC DNA]</scope>
    <source>
        <strain evidence="1 2">NPDC038104</strain>
    </source>
</reference>
<comment type="caution">
    <text evidence="1">The sequence shown here is derived from an EMBL/GenBank/DDBJ whole genome shotgun (WGS) entry which is preliminary data.</text>
</comment>
<accession>A0ABV2YB75</accession>
<protein>
    <submittedName>
        <fullName evidence="1">Uncharacterized protein</fullName>
    </submittedName>
</protein>
<organism evidence="1 2">
    <name type="scientific">Streptomyces fragilis</name>
    <dbReference type="NCBI Taxonomy" id="67301"/>
    <lineage>
        <taxon>Bacteria</taxon>
        <taxon>Bacillati</taxon>
        <taxon>Actinomycetota</taxon>
        <taxon>Actinomycetes</taxon>
        <taxon>Kitasatosporales</taxon>
        <taxon>Streptomycetaceae</taxon>
        <taxon>Streptomyces</taxon>
    </lineage>
</organism>
<evidence type="ECO:0000313" key="1">
    <source>
        <dbReference type="EMBL" id="MEU3552789.1"/>
    </source>
</evidence>
<dbReference type="EMBL" id="JBEZUR010000001">
    <property type="protein sequence ID" value="MEU3552789.1"/>
    <property type="molecule type" value="Genomic_DNA"/>
</dbReference>
<sequence length="99" mass="10974">MRELPWQTDDGKPAFTPYGNGRLHALADAHEETLLAVAREDAIRARELVRDPATTSGELSLAVRALVHAVRSAAHVADLRGHRLHDLALQSTFREDNEE</sequence>
<dbReference type="RefSeq" id="WP_159105621.1">
    <property type="nucleotide sequence ID" value="NZ_BEVZ01000003.1"/>
</dbReference>
<keyword evidence="2" id="KW-1185">Reference proteome</keyword>
<gene>
    <name evidence="1" type="ORF">AB0E65_00905</name>
</gene>
<dbReference type="Proteomes" id="UP001550850">
    <property type="component" value="Unassembled WGS sequence"/>
</dbReference>
<proteinExistence type="predicted"/>
<evidence type="ECO:0000313" key="2">
    <source>
        <dbReference type="Proteomes" id="UP001550850"/>
    </source>
</evidence>